<dbReference type="InterPro" id="IPR005302">
    <property type="entry name" value="MoCF_Sase_C"/>
</dbReference>
<dbReference type="GO" id="GO:0030170">
    <property type="term" value="F:pyridoxal phosphate binding"/>
    <property type="evidence" value="ECO:0007669"/>
    <property type="project" value="InterPro"/>
</dbReference>
<accession>A0A7I7XC04</accession>
<dbReference type="InterPro" id="IPR011037">
    <property type="entry name" value="Pyrv_Knase-like_insert_dom_sf"/>
</dbReference>
<evidence type="ECO:0000313" key="4">
    <source>
        <dbReference type="Proteomes" id="UP000466517"/>
    </source>
</evidence>
<dbReference type="PANTHER" id="PTHR30212">
    <property type="entry name" value="PROTEIN YIIM"/>
    <property type="match status" value="1"/>
</dbReference>
<evidence type="ECO:0000259" key="2">
    <source>
        <dbReference type="PROSITE" id="PS51340"/>
    </source>
</evidence>
<dbReference type="Pfam" id="PF03473">
    <property type="entry name" value="MOSC"/>
    <property type="match status" value="1"/>
</dbReference>
<dbReference type="InterPro" id="IPR052353">
    <property type="entry name" value="Benzoxazolinone_Detox_Enz"/>
</dbReference>
<reference evidence="3 4" key="1">
    <citation type="journal article" date="2019" name="Emerg. Microbes Infect.">
        <title>Comprehensive subspecies identification of 175 nontuberculous mycobacteria species based on 7547 genomic profiles.</title>
        <authorList>
            <person name="Matsumoto Y."/>
            <person name="Kinjo T."/>
            <person name="Motooka D."/>
            <person name="Nabeya D."/>
            <person name="Jung N."/>
            <person name="Uechi K."/>
            <person name="Horii T."/>
            <person name="Iida T."/>
            <person name="Fujita J."/>
            <person name="Nakamura S."/>
        </authorList>
    </citation>
    <scope>NUCLEOTIDE SEQUENCE [LARGE SCALE GENOMIC DNA]</scope>
    <source>
        <strain evidence="3 4">JCM 13574</strain>
    </source>
</reference>
<feature type="compositionally biased region" description="Basic and acidic residues" evidence="1">
    <location>
        <begin position="9"/>
        <end position="26"/>
    </location>
</feature>
<dbReference type="SUPFAM" id="SSF50800">
    <property type="entry name" value="PK beta-barrel domain-like"/>
    <property type="match status" value="1"/>
</dbReference>
<proteinExistence type="predicted"/>
<dbReference type="PROSITE" id="PS51340">
    <property type="entry name" value="MOSC"/>
    <property type="match status" value="1"/>
</dbReference>
<keyword evidence="4" id="KW-1185">Reference proteome</keyword>
<evidence type="ECO:0000313" key="3">
    <source>
        <dbReference type="EMBL" id="BBZ26151.1"/>
    </source>
</evidence>
<dbReference type="PANTHER" id="PTHR30212:SF2">
    <property type="entry name" value="PROTEIN YIIM"/>
    <property type="match status" value="1"/>
</dbReference>
<dbReference type="EMBL" id="AP022610">
    <property type="protein sequence ID" value="BBZ26151.1"/>
    <property type="molecule type" value="Genomic_DNA"/>
</dbReference>
<evidence type="ECO:0000256" key="1">
    <source>
        <dbReference type="SAM" id="MobiDB-lite"/>
    </source>
</evidence>
<dbReference type="GO" id="GO:0003824">
    <property type="term" value="F:catalytic activity"/>
    <property type="evidence" value="ECO:0007669"/>
    <property type="project" value="InterPro"/>
</dbReference>
<name>A0A7I7XC04_9MYCO</name>
<dbReference type="KEGG" id="mmag:MMAD_04460"/>
<feature type="domain" description="MOSC" evidence="2">
    <location>
        <begin position="31"/>
        <end position="168"/>
    </location>
</feature>
<dbReference type="Gene3D" id="2.40.33.20">
    <property type="entry name" value="PK beta-barrel domain-like"/>
    <property type="match status" value="1"/>
</dbReference>
<gene>
    <name evidence="3" type="ORF">MMAD_04460</name>
</gene>
<dbReference type="Proteomes" id="UP000466517">
    <property type="component" value="Chromosome"/>
</dbReference>
<dbReference type="GO" id="GO:0030151">
    <property type="term" value="F:molybdenum ion binding"/>
    <property type="evidence" value="ECO:0007669"/>
    <property type="project" value="InterPro"/>
</dbReference>
<feature type="region of interest" description="Disordered" evidence="1">
    <location>
        <begin position="1"/>
        <end position="43"/>
    </location>
</feature>
<organism evidence="3 4">
    <name type="scientific">Mycolicibacterium madagascariense</name>
    <dbReference type="NCBI Taxonomy" id="212765"/>
    <lineage>
        <taxon>Bacteria</taxon>
        <taxon>Bacillati</taxon>
        <taxon>Actinomycetota</taxon>
        <taxon>Actinomycetes</taxon>
        <taxon>Mycobacteriales</taxon>
        <taxon>Mycobacteriaceae</taxon>
        <taxon>Mycolicibacterium</taxon>
    </lineage>
</organism>
<sequence>MLTVNRTHTAGDDQRPKTGIDKRPTEEPVLVRAPGPMRSGLGSGLEGDVIGNQKLHGGDDQAVYAYAREDLDAWETRLDRELTNGLFGENVTTTGVDVSGALIGERWRVGDDGLLLEVTRPRTPCKTFATRLGIRGWIRTFTHGGSPGAYLRVLHPGTVRSGDDITIVERPDHGVTIALVYRALMLEPELLPEILVAEALPDDVRRKALRKAAS</sequence>
<dbReference type="AlphaFoldDB" id="A0A7I7XC04"/>
<protein>
    <submittedName>
        <fullName evidence="3">Molybdenum cofactor biosysynthesis protein</fullName>
    </submittedName>
</protein>